<evidence type="ECO:0000256" key="1">
    <source>
        <dbReference type="SAM" id="Phobius"/>
    </source>
</evidence>
<reference evidence="5 6" key="1">
    <citation type="submission" date="2018-08" db="EMBL/GenBank/DDBJ databases">
        <title>A genome reference for cultivated species of the human gut microbiota.</title>
        <authorList>
            <person name="Zou Y."/>
            <person name="Xue W."/>
            <person name="Luo G."/>
        </authorList>
    </citation>
    <scope>NUCLEOTIDE SEQUENCE [LARGE SCALE GENOMIC DNA]</scope>
    <source>
        <strain evidence="2 6">AF18-16LB</strain>
        <strain evidence="4 5">AM26-2LB</strain>
        <strain evidence="3 7">AM36-3AA</strain>
    </source>
</reference>
<evidence type="ECO:0000313" key="4">
    <source>
        <dbReference type="EMBL" id="RHF06978.1"/>
    </source>
</evidence>
<sequence length="173" mass="20224">MEKKDFLYTVILTTTVFAALITSIANIIISLINSYRLKHIEEQKKLNEIDKYRYSRLHEILINWHKYDSEIKGETDSEIAFYRLLNQFMDDLGRYEIAKPLLDAGYTEELENKKIECENLLNNLVEAEAPDGTHTKDFPIIREKYFASGQEFSKLLKNAINSQLESLLRKSNI</sequence>
<comment type="caution">
    <text evidence="4">The sequence shown here is derived from an EMBL/GenBank/DDBJ whole genome shotgun (WGS) entry which is preliminary data.</text>
</comment>
<name>A0A414M902_9FIRM</name>
<dbReference type="EMBL" id="QSHU01000027">
    <property type="protein sequence ID" value="RHC35568.1"/>
    <property type="molecule type" value="Genomic_DNA"/>
</dbReference>
<dbReference type="Proteomes" id="UP000286104">
    <property type="component" value="Unassembled WGS sequence"/>
</dbReference>
<protein>
    <submittedName>
        <fullName evidence="4">Uncharacterized protein</fullName>
    </submittedName>
</protein>
<gene>
    <name evidence="4" type="ORF">DW703_03150</name>
    <name evidence="3" type="ORF">DW848_14715</name>
    <name evidence="2" type="ORF">DWX06_15760</name>
</gene>
<dbReference type="Proteomes" id="UP000283501">
    <property type="component" value="Unassembled WGS sequence"/>
</dbReference>
<proteinExistence type="predicted"/>
<evidence type="ECO:0000313" key="2">
    <source>
        <dbReference type="EMBL" id="RGT77315.1"/>
    </source>
</evidence>
<evidence type="ECO:0000313" key="5">
    <source>
        <dbReference type="Proteomes" id="UP000283501"/>
    </source>
</evidence>
<dbReference type="AlphaFoldDB" id="A0A414M902"/>
<organism evidence="4 5">
    <name type="scientific">Agathobacter rectalis</name>
    <dbReference type="NCBI Taxonomy" id="39491"/>
    <lineage>
        <taxon>Bacteria</taxon>
        <taxon>Bacillati</taxon>
        <taxon>Bacillota</taxon>
        <taxon>Clostridia</taxon>
        <taxon>Lachnospirales</taxon>
        <taxon>Lachnospiraceae</taxon>
        <taxon>Agathobacter</taxon>
    </lineage>
</organism>
<dbReference type="GeneID" id="75163135"/>
<keyword evidence="1" id="KW-1133">Transmembrane helix</keyword>
<dbReference type="Proteomes" id="UP000284296">
    <property type="component" value="Unassembled WGS sequence"/>
</dbReference>
<evidence type="ECO:0000313" key="7">
    <source>
        <dbReference type="Proteomes" id="UP000286104"/>
    </source>
</evidence>
<keyword evidence="1" id="KW-0472">Membrane</keyword>
<evidence type="ECO:0000313" key="3">
    <source>
        <dbReference type="EMBL" id="RHC35568.1"/>
    </source>
</evidence>
<dbReference type="EMBL" id="QRXG01000046">
    <property type="protein sequence ID" value="RGT77315.1"/>
    <property type="molecule type" value="Genomic_DNA"/>
</dbReference>
<dbReference type="EMBL" id="QSKY01000003">
    <property type="protein sequence ID" value="RHF06978.1"/>
    <property type="molecule type" value="Genomic_DNA"/>
</dbReference>
<feature type="transmembrane region" description="Helical" evidence="1">
    <location>
        <begin position="6"/>
        <end position="29"/>
    </location>
</feature>
<dbReference type="RefSeq" id="WP_008116407.1">
    <property type="nucleotide sequence ID" value="NZ_QRXF01000021.1"/>
</dbReference>
<keyword evidence="1" id="KW-0812">Transmembrane</keyword>
<evidence type="ECO:0000313" key="6">
    <source>
        <dbReference type="Proteomes" id="UP000284296"/>
    </source>
</evidence>
<accession>A0A414M902</accession>